<reference evidence="5 6" key="1">
    <citation type="submission" date="2022-08" db="EMBL/GenBank/DDBJ databases">
        <title>Myroides zhujiangensis sp. nov., a novel bacterium isolated from sediment in the Pearl River Estuary.</title>
        <authorList>
            <person name="Cui L."/>
        </authorList>
    </citation>
    <scope>NUCLEOTIDE SEQUENCE [LARGE SCALE GENOMIC DNA]</scope>
    <source>
        <strain evidence="5 6">SCSIO 72103</strain>
    </source>
</reference>
<keyword evidence="3" id="KW-0804">Transcription</keyword>
<gene>
    <name evidence="5" type="ORF">NPX36_03795</name>
</gene>
<dbReference type="PANTHER" id="PTHR43280:SF32">
    <property type="entry name" value="TRANSCRIPTIONAL REGULATORY PROTEIN"/>
    <property type="match status" value="1"/>
</dbReference>
<evidence type="ECO:0000256" key="1">
    <source>
        <dbReference type="ARBA" id="ARBA00023015"/>
    </source>
</evidence>
<keyword evidence="1" id="KW-0805">Transcription regulation</keyword>
<evidence type="ECO:0000259" key="4">
    <source>
        <dbReference type="PROSITE" id="PS01124"/>
    </source>
</evidence>
<proteinExistence type="predicted"/>
<sequence length="291" mass="33125">MYKITDELNENGFSVNSVDVLIKRNNGSRAFNTLDYFVILIAVSEAQFTIQGIDYKVKKGSLTFLGPAKDIVFCPNCNAEGNVYALTFSSSFFERSAKDTLLLHSDLFFNTALPFVTTQASIPIDEVLKLIINRLALYKTKQNNGLYISVAHNCVEALLLDGLFYVDEKVCEINDTRKFTFLDIVNRFRVLLQRNYQTEKQVSFYADLLHITPRRLSEMTESVLGKSAKQVIIDKIVGEGTRMLKHSNYTVSEIAYQLGFNDEANFSTFIKKYTHKNPRMIREEVNTVLGT</sequence>
<evidence type="ECO:0000256" key="2">
    <source>
        <dbReference type="ARBA" id="ARBA00023125"/>
    </source>
</evidence>
<organism evidence="5 6">
    <name type="scientific">Paenimyroides aestuarii</name>
    <dbReference type="NCBI Taxonomy" id="2968490"/>
    <lineage>
        <taxon>Bacteria</taxon>
        <taxon>Pseudomonadati</taxon>
        <taxon>Bacteroidota</taxon>
        <taxon>Flavobacteriia</taxon>
        <taxon>Flavobacteriales</taxon>
        <taxon>Flavobacteriaceae</taxon>
        <taxon>Paenimyroides</taxon>
    </lineage>
</organism>
<dbReference type="InterPro" id="IPR018060">
    <property type="entry name" value="HTH_AraC"/>
</dbReference>
<feature type="domain" description="HTH araC/xylS-type" evidence="4">
    <location>
        <begin position="186"/>
        <end position="284"/>
    </location>
</feature>
<dbReference type="EMBL" id="CP102382">
    <property type="protein sequence ID" value="UUV22169.1"/>
    <property type="molecule type" value="Genomic_DNA"/>
</dbReference>
<evidence type="ECO:0000256" key="3">
    <source>
        <dbReference type="ARBA" id="ARBA00023163"/>
    </source>
</evidence>
<dbReference type="Gene3D" id="1.10.10.60">
    <property type="entry name" value="Homeodomain-like"/>
    <property type="match status" value="1"/>
</dbReference>
<keyword evidence="6" id="KW-1185">Reference proteome</keyword>
<name>A0ABY5NUZ0_9FLAO</name>
<dbReference type="SUPFAM" id="SSF46689">
    <property type="entry name" value="Homeodomain-like"/>
    <property type="match status" value="1"/>
</dbReference>
<protein>
    <submittedName>
        <fullName evidence="5">AraC family transcriptional regulator</fullName>
    </submittedName>
</protein>
<evidence type="ECO:0000313" key="6">
    <source>
        <dbReference type="Proteomes" id="UP001317001"/>
    </source>
</evidence>
<dbReference type="InterPro" id="IPR009057">
    <property type="entry name" value="Homeodomain-like_sf"/>
</dbReference>
<dbReference type="Pfam" id="PF12833">
    <property type="entry name" value="HTH_18"/>
    <property type="match status" value="1"/>
</dbReference>
<dbReference type="PROSITE" id="PS01124">
    <property type="entry name" value="HTH_ARAC_FAMILY_2"/>
    <property type="match status" value="1"/>
</dbReference>
<accession>A0ABY5NUZ0</accession>
<keyword evidence="2" id="KW-0238">DNA-binding</keyword>
<dbReference type="PANTHER" id="PTHR43280">
    <property type="entry name" value="ARAC-FAMILY TRANSCRIPTIONAL REGULATOR"/>
    <property type="match status" value="1"/>
</dbReference>
<dbReference type="RefSeq" id="WP_257500086.1">
    <property type="nucleotide sequence ID" value="NZ_CP102382.1"/>
</dbReference>
<dbReference type="Proteomes" id="UP001317001">
    <property type="component" value="Chromosome"/>
</dbReference>
<dbReference type="SMART" id="SM00342">
    <property type="entry name" value="HTH_ARAC"/>
    <property type="match status" value="1"/>
</dbReference>
<evidence type="ECO:0000313" key="5">
    <source>
        <dbReference type="EMBL" id="UUV22169.1"/>
    </source>
</evidence>